<proteinExistence type="predicted"/>
<evidence type="ECO:0000313" key="1">
    <source>
        <dbReference type="EMBL" id="SBV94176.1"/>
    </source>
</evidence>
<sequence>MYENLITQAEERVRRADERFEETGEWRIGDARSLISELTVALRNVVKAQQDGRLVVLPCKVGDEIFSFRWSIKNEKHEVTAGKVKNVRYDTADGIVTVSDGERYCIWGKTVFLTRSEAEAALGGKADEV</sequence>
<reference evidence="1" key="1">
    <citation type="submission" date="2016-04" db="EMBL/GenBank/DDBJ databases">
        <authorList>
            <person name="Evans L.H."/>
            <person name="Alamgir A."/>
            <person name="Owens N."/>
            <person name="Weber N.D."/>
            <person name="Virtaneva K."/>
            <person name="Barbian K."/>
            <person name="Babar A."/>
            <person name="Rosenke K."/>
        </authorList>
    </citation>
    <scope>NUCLEOTIDE SEQUENCE</scope>
    <source>
        <strain evidence="1">86</strain>
    </source>
</reference>
<name>A0A212J3Z0_9FIRM</name>
<organism evidence="1">
    <name type="scientific">uncultured Eubacteriales bacterium</name>
    <dbReference type="NCBI Taxonomy" id="172733"/>
    <lineage>
        <taxon>Bacteria</taxon>
        <taxon>Bacillati</taxon>
        <taxon>Bacillota</taxon>
        <taxon>Clostridia</taxon>
        <taxon>Eubacteriales</taxon>
        <taxon>environmental samples</taxon>
    </lineage>
</organism>
<dbReference type="EMBL" id="FLUN01000001">
    <property type="protein sequence ID" value="SBV94176.1"/>
    <property type="molecule type" value="Genomic_DNA"/>
</dbReference>
<dbReference type="AlphaFoldDB" id="A0A212J3Z0"/>
<gene>
    <name evidence="1" type="ORF">KL86CLO1_10478</name>
</gene>
<accession>A0A212J3Z0</accession>
<protein>
    <submittedName>
        <fullName evidence="1">Uncharacterized protein</fullName>
    </submittedName>
</protein>